<dbReference type="Pfam" id="PF16220">
    <property type="entry name" value="DUF4880"/>
    <property type="match status" value="1"/>
</dbReference>
<dbReference type="PANTHER" id="PTHR30273">
    <property type="entry name" value="PERIPLASMIC SIGNAL SENSOR AND SIGMA FACTOR ACTIVATOR FECR-RELATED"/>
    <property type="match status" value="1"/>
</dbReference>
<dbReference type="Proteomes" id="UP000235616">
    <property type="component" value="Unassembled WGS sequence"/>
</dbReference>
<reference evidence="3 4" key="1">
    <citation type="submission" date="2018-01" db="EMBL/GenBank/DDBJ databases">
        <title>Whole genome analyses suggest that Burkholderia sensu lato contains two further novel genera in the rhizoxinica-symbiotica group Mycetohabitans gen. nov., and Trinickia gen. nov.: implications for the evolution of diazotrophy and nodulation in the Burkholderiaceae.</title>
        <authorList>
            <person name="Estrada-de los Santos P."/>
            <person name="Palmer M."/>
            <person name="Chavez-Ramirez B."/>
            <person name="Beukes C."/>
            <person name="Steenkamp E.T."/>
            <person name="Hirsch A.M."/>
            <person name="Manyaka P."/>
            <person name="Maluk M."/>
            <person name="Lafos M."/>
            <person name="Crook M."/>
            <person name="Gross E."/>
            <person name="Simon M.F."/>
            <person name="Bueno dos Reis Junior F."/>
            <person name="Poole P.S."/>
            <person name="Venter S.N."/>
            <person name="James E.K."/>
        </authorList>
    </citation>
    <scope>NUCLEOTIDE SEQUENCE [LARGE SCALE GENOMIC DNA]</scope>
    <source>
        <strain evidence="3 4">GIMN1.004</strain>
    </source>
</reference>
<protein>
    <recommendedName>
        <fullName evidence="5">Iron dicitrate transport regulator FecR</fullName>
    </recommendedName>
</protein>
<evidence type="ECO:0000313" key="3">
    <source>
        <dbReference type="EMBL" id="PMS22083.1"/>
    </source>
</evidence>
<comment type="caution">
    <text evidence="3">The sequence shown here is derived from an EMBL/GenBank/DDBJ whole genome shotgun (WGS) entry which is preliminary data.</text>
</comment>
<feature type="domain" description="FecR protein" evidence="1">
    <location>
        <begin position="121"/>
        <end position="208"/>
    </location>
</feature>
<dbReference type="OrthoDB" id="1100567at2"/>
<dbReference type="RefSeq" id="WP_102644483.1">
    <property type="nucleotide sequence ID" value="NZ_PNYA01000004.1"/>
</dbReference>
<dbReference type="PANTHER" id="PTHR30273:SF2">
    <property type="entry name" value="PROTEIN FECR"/>
    <property type="match status" value="1"/>
</dbReference>
<dbReference type="InterPro" id="IPR032623">
    <property type="entry name" value="FecR_N"/>
</dbReference>
<evidence type="ECO:0000313" key="4">
    <source>
        <dbReference type="Proteomes" id="UP000235616"/>
    </source>
</evidence>
<dbReference type="Pfam" id="PF04773">
    <property type="entry name" value="FecR"/>
    <property type="match status" value="1"/>
</dbReference>
<dbReference type="PIRSF" id="PIRSF018266">
    <property type="entry name" value="FecR"/>
    <property type="match status" value="1"/>
</dbReference>
<dbReference type="AlphaFoldDB" id="A0A2N7VY59"/>
<dbReference type="InterPro" id="IPR006860">
    <property type="entry name" value="FecR"/>
</dbReference>
<dbReference type="GO" id="GO:0016989">
    <property type="term" value="F:sigma factor antagonist activity"/>
    <property type="evidence" value="ECO:0007669"/>
    <property type="project" value="TreeGrafter"/>
</dbReference>
<organism evidence="3 4">
    <name type="scientific">Trinickia dabaoshanensis</name>
    <dbReference type="NCBI Taxonomy" id="564714"/>
    <lineage>
        <taxon>Bacteria</taxon>
        <taxon>Pseudomonadati</taxon>
        <taxon>Pseudomonadota</taxon>
        <taxon>Betaproteobacteria</taxon>
        <taxon>Burkholderiales</taxon>
        <taxon>Burkholderiaceae</taxon>
        <taxon>Trinickia</taxon>
    </lineage>
</organism>
<sequence length="325" mass="34612">MSRATALSTAANETEQAISAAIRWMVLLRSGDATERDRQHFEAWRKADPAHAKALAHVEASLGALLPPSAAGVPRRAAGDALLAAPSRRKLVRGVLSFGAIAVGTGALVDRLTPIGQWRADLHTNTGERKETVLADGSTVTLGARSAVDLAYRTEARGLVLRTGAAFVRVTDRDARPFVVRNGNRRVRAHAGSFSARTEGQWLHVAALDAPLQISVAGGDAMTLAPGRTARAGLQRIEPLRESAAFETSWASGQLQVDEMPLGAVIERLRPYFPGVIRVADDAASLPVTGVLPLDQPVRALDALAHTLPLQISRYAGYLVLVERA</sequence>
<accession>A0A2N7VY59</accession>
<dbReference type="Gene3D" id="2.60.120.1440">
    <property type="match status" value="1"/>
</dbReference>
<gene>
    <name evidence="3" type="ORF">C0Z18_06075</name>
</gene>
<evidence type="ECO:0000259" key="2">
    <source>
        <dbReference type="Pfam" id="PF16220"/>
    </source>
</evidence>
<dbReference type="InterPro" id="IPR012373">
    <property type="entry name" value="Ferrdict_sens_TM"/>
</dbReference>
<name>A0A2N7VY59_9BURK</name>
<proteinExistence type="predicted"/>
<evidence type="ECO:0008006" key="5">
    <source>
        <dbReference type="Google" id="ProtNLM"/>
    </source>
</evidence>
<evidence type="ECO:0000259" key="1">
    <source>
        <dbReference type="Pfam" id="PF04773"/>
    </source>
</evidence>
<feature type="domain" description="FecR N-terminal" evidence="2">
    <location>
        <begin position="20"/>
        <end position="60"/>
    </location>
</feature>
<dbReference type="EMBL" id="PNYA01000004">
    <property type="protein sequence ID" value="PMS22083.1"/>
    <property type="molecule type" value="Genomic_DNA"/>
</dbReference>
<keyword evidence="4" id="KW-1185">Reference proteome</keyword>